<dbReference type="InterPro" id="IPR019495">
    <property type="entry name" value="EXOSC1_C"/>
</dbReference>
<dbReference type="Pfam" id="PF14382">
    <property type="entry name" value="ECR1_N"/>
    <property type="match status" value="1"/>
</dbReference>
<dbReference type="InterPro" id="IPR039771">
    <property type="entry name" value="Csl4"/>
</dbReference>
<dbReference type="EMBL" id="AMQM01006488">
    <property type="status" value="NOT_ANNOTATED_CDS"/>
    <property type="molecule type" value="Genomic_DNA"/>
</dbReference>
<dbReference type="GeneID" id="20194543"/>
<dbReference type="STRING" id="6412.T1ED91"/>
<dbReference type="Gene3D" id="2.40.50.100">
    <property type="match status" value="1"/>
</dbReference>
<evidence type="ECO:0000313" key="8">
    <source>
        <dbReference type="Proteomes" id="UP000015101"/>
    </source>
</evidence>
<dbReference type="OrthoDB" id="440760at2759"/>
<dbReference type="InParanoid" id="T1ED91"/>
<evidence type="ECO:0000259" key="4">
    <source>
        <dbReference type="Pfam" id="PF10447"/>
    </source>
</evidence>
<keyword evidence="3" id="KW-0271">Exosome</keyword>
<dbReference type="EnsemblMetazoa" id="HelroT102273">
    <property type="protein sequence ID" value="HelroP102273"/>
    <property type="gene ID" value="HelroG102273"/>
</dbReference>
<keyword evidence="2" id="KW-0963">Cytoplasm</keyword>
<dbReference type="GO" id="GO:0005730">
    <property type="term" value="C:nucleolus"/>
    <property type="evidence" value="ECO:0007669"/>
    <property type="project" value="UniProtKB-SubCell"/>
</dbReference>
<dbReference type="GO" id="GO:0005737">
    <property type="term" value="C:cytoplasm"/>
    <property type="evidence" value="ECO:0000318"/>
    <property type="project" value="GO_Central"/>
</dbReference>
<keyword evidence="8" id="KW-1185">Reference proteome</keyword>
<evidence type="ECO:0000313" key="7">
    <source>
        <dbReference type="EnsemblMetazoa" id="HelroP102273"/>
    </source>
</evidence>
<dbReference type="SUPFAM" id="SSF50249">
    <property type="entry name" value="Nucleic acid-binding proteins"/>
    <property type="match status" value="1"/>
</dbReference>
<evidence type="ECO:0000259" key="5">
    <source>
        <dbReference type="Pfam" id="PF14382"/>
    </source>
</evidence>
<proteinExistence type="predicted"/>
<comment type="subcellular location">
    <subcellularLocation>
        <location evidence="1">Nucleus</location>
        <location evidence="1">Nucleolus</location>
    </subcellularLocation>
</comment>
<dbReference type="SUPFAM" id="SSF110324">
    <property type="entry name" value="Ribosomal L27 protein-like"/>
    <property type="match status" value="1"/>
</dbReference>
<feature type="domain" description="Exosome complex component N-terminal" evidence="5">
    <location>
        <begin position="7"/>
        <end position="44"/>
    </location>
</feature>
<dbReference type="Gene3D" id="2.40.50.140">
    <property type="entry name" value="Nucleic acid-binding proteins"/>
    <property type="match status" value="1"/>
</dbReference>
<reference evidence="6 8" key="2">
    <citation type="journal article" date="2013" name="Nature">
        <title>Insights into bilaterian evolution from three spiralian genomes.</title>
        <authorList>
            <person name="Simakov O."/>
            <person name="Marletaz F."/>
            <person name="Cho S.J."/>
            <person name="Edsinger-Gonzales E."/>
            <person name="Havlak P."/>
            <person name="Hellsten U."/>
            <person name="Kuo D.H."/>
            <person name="Larsson T."/>
            <person name="Lv J."/>
            <person name="Arendt D."/>
            <person name="Savage R."/>
            <person name="Osoegawa K."/>
            <person name="de Jong P."/>
            <person name="Grimwood J."/>
            <person name="Chapman J.A."/>
            <person name="Shapiro H."/>
            <person name="Aerts A."/>
            <person name="Otillar R.P."/>
            <person name="Terry A.Y."/>
            <person name="Boore J.L."/>
            <person name="Grigoriev I.V."/>
            <person name="Lindberg D.R."/>
            <person name="Seaver E.C."/>
            <person name="Weisblat D.A."/>
            <person name="Putnam N.H."/>
            <person name="Rokhsar D.S."/>
        </authorList>
    </citation>
    <scope>NUCLEOTIDE SEQUENCE</scope>
</reference>
<dbReference type="HOGENOM" id="CLU_067135_3_0_1"/>
<evidence type="ECO:0000256" key="3">
    <source>
        <dbReference type="ARBA" id="ARBA00022835"/>
    </source>
</evidence>
<dbReference type="InterPro" id="IPR012340">
    <property type="entry name" value="NA-bd_OB-fold"/>
</dbReference>
<dbReference type="PANTHER" id="PTHR12686:SF8">
    <property type="entry name" value="EXOSOME COMPLEX COMPONENT CSL4"/>
    <property type="match status" value="1"/>
</dbReference>
<dbReference type="GO" id="GO:0006396">
    <property type="term" value="P:RNA processing"/>
    <property type="evidence" value="ECO:0007669"/>
    <property type="project" value="InterPro"/>
</dbReference>
<accession>T1ED91</accession>
<reference evidence="8" key="1">
    <citation type="submission" date="2012-12" db="EMBL/GenBank/DDBJ databases">
        <authorList>
            <person name="Hellsten U."/>
            <person name="Grimwood J."/>
            <person name="Chapman J.A."/>
            <person name="Shapiro H."/>
            <person name="Aerts A."/>
            <person name="Otillar R.P."/>
            <person name="Terry A.Y."/>
            <person name="Boore J.L."/>
            <person name="Simakov O."/>
            <person name="Marletaz F."/>
            <person name="Cho S.-J."/>
            <person name="Edsinger-Gonzales E."/>
            <person name="Havlak P."/>
            <person name="Kuo D.-H."/>
            <person name="Larsson T."/>
            <person name="Lv J."/>
            <person name="Arendt D."/>
            <person name="Savage R."/>
            <person name="Osoegawa K."/>
            <person name="de Jong P."/>
            <person name="Lindberg D.R."/>
            <person name="Seaver E.C."/>
            <person name="Weisblat D.A."/>
            <person name="Putnam N.H."/>
            <person name="Grigoriev I.V."/>
            <person name="Rokhsar D.S."/>
        </authorList>
    </citation>
    <scope>NUCLEOTIDE SEQUENCE</scope>
</reference>
<dbReference type="InterPro" id="IPR025721">
    <property type="entry name" value="Exosome_cplx_N_dom"/>
</dbReference>
<dbReference type="GO" id="GO:0000176">
    <property type="term" value="C:nuclear exosome (RNase complex)"/>
    <property type="evidence" value="ECO:0000318"/>
    <property type="project" value="GO_Central"/>
</dbReference>
<protein>
    <submittedName>
        <fullName evidence="6 7">Uncharacterized protein</fullName>
    </submittedName>
</protein>
<evidence type="ECO:0000256" key="1">
    <source>
        <dbReference type="ARBA" id="ARBA00004604"/>
    </source>
</evidence>
<dbReference type="EMBL" id="KB097456">
    <property type="protein sequence ID" value="ESN97115.1"/>
    <property type="molecule type" value="Genomic_DNA"/>
</dbReference>
<dbReference type="Proteomes" id="UP000015101">
    <property type="component" value="Unassembled WGS sequence"/>
</dbReference>
<dbReference type="OMA" id="CIEDHIL"/>
<gene>
    <name evidence="7" type="primary">20194543</name>
    <name evidence="6" type="ORF">HELRODRAFT_102273</name>
</gene>
<dbReference type="GO" id="GO:0003723">
    <property type="term" value="F:RNA binding"/>
    <property type="evidence" value="ECO:0007669"/>
    <property type="project" value="InterPro"/>
</dbReference>
<dbReference type="RefSeq" id="XP_009024896.1">
    <property type="nucleotide sequence ID" value="XM_009026648.1"/>
</dbReference>
<evidence type="ECO:0000313" key="6">
    <source>
        <dbReference type="EMBL" id="ESN97115.1"/>
    </source>
</evidence>
<evidence type="ECO:0000256" key="2">
    <source>
        <dbReference type="ARBA" id="ARBA00022490"/>
    </source>
</evidence>
<dbReference type="Pfam" id="PF10447">
    <property type="entry name" value="EXOSC1"/>
    <property type="match status" value="1"/>
</dbReference>
<name>T1ED91_HELRO</name>
<dbReference type="eggNOG" id="KOG3409">
    <property type="taxonomic scope" value="Eukaryota"/>
</dbReference>
<dbReference type="FunFam" id="2.40.50.140:FF:000198">
    <property type="entry name" value="Exosome complex component CSL4"/>
    <property type="match status" value="1"/>
</dbReference>
<dbReference type="PANTHER" id="PTHR12686">
    <property type="entry name" value="3'-5' EXORIBONUCLEASE CSL4-RELATED"/>
    <property type="match status" value="1"/>
</dbReference>
<feature type="domain" description="Exosome complex component CSL4 C-terminal" evidence="4">
    <location>
        <begin position="112"/>
        <end position="152"/>
    </location>
</feature>
<reference evidence="7" key="3">
    <citation type="submission" date="2015-06" db="UniProtKB">
        <authorList>
            <consortium name="EnsemblMetazoa"/>
        </authorList>
    </citation>
    <scope>IDENTIFICATION</scope>
</reference>
<dbReference type="AlphaFoldDB" id="T1ED91"/>
<sequence length="212" mass="24110">MTDTFKFVLPGEKICKFNDRLNLLEGVYVKDNVVRSSLAGRLVIEEVEDEDEDGNDDCDMEKIKTIKKIIRVSSAKHGNFVPFIGALVSARVTRVTQRYCKCRITTVEKTKCREPFNGLLRKEDVRDKERDKTDMFKCFRPGDYILARVISTNDTMHYLLSTAEGELGVVCAISEAGSLLVPLSWTEMQCSSTNQKEHRKVARVQPQLLLVD</sequence>
<dbReference type="CTD" id="20194543"/>
<dbReference type="KEGG" id="hro:HELRODRAFT_102273"/>
<dbReference type="FunCoup" id="T1ED91">
    <property type="interactions" value="1304"/>
</dbReference>
<organism evidence="7 8">
    <name type="scientific">Helobdella robusta</name>
    <name type="common">Californian leech</name>
    <dbReference type="NCBI Taxonomy" id="6412"/>
    <lineage>
        <taxon>Eukaryota</taxon>
        <taxon>Metazoa</taxon>
        <taxon>Spiralia</taxon>
        <taxon>Lophotrochozoa</taxon>
        <taxon>Annelida</taxon>
        <taxon>Clitellata</taxon>
        <taxon>Hirudinea</taxon>
        <taxon>Rhynchobdellida</taxon>
        <taxon>Glossiphoniidae</taxon>
        <taxon>Helobdella</taxon>
    </lineage>
</organism>